<dbReference type="InterPro" id="IPR013154">
    <property type="entry name" value="ADH-like_N"/>
</dbReference>
<dbReference type="InterPro" id="IPR052711">
    <property type="entry name" value="Zinc_ADH-like"/>
</dbReference>
<keyword evidence="3" id="KW-1185">Reference proteome</keyword>
<dbReference type="Pfam" id="PF08240">
    <property type="entry name" value="ADH_N"/>
    <property type="match status" value="1"/>
</dbReference>
<organism evidence="2 3">
    <name type="scientific">Paludisphaera borealis</name>
    <dbReference type="NCBI Taxonomy" id="1387353"/>
    <lineage>
        <taxon>Bacteria</taxon>
        <taxon>Pseudomonadati</taxon>
        <taxon>Planctomycetota</taxon>
        <taxon>Planctomycetia</taxon>
        <taxon>Isosphaerales</taxon>
        <taxon>Isosphaeraceae</taxon>
        <taxon>Paludisphaera</taxon>
    </lineage>
</organism>
<dbReference type="Gene3D" id="3.90.180.10">
    <property type="entry name" value="Medium-chain alcohol dehydrogenases, catalytic domain"/>
    <property type="match status" value="1"/>
</dbReference>
<dbReference type="CDD" id="cd08276">
    <property type="entry name" value="MDR7"/>
    <property type="match status" value="1"/>
</dbReference>
<dbReference type="InterPro" id="IPR011032">
    <property type="entry name" value="GroES-like_sf"/>
</dbReference>
<name>A0A1U7CM70_9BACT</name>
<proteinExistence type="predicted"/>
<dbReference type="InterPro" id="IPR036291">
    <property type="entry name" value="NAD(P)-bd_dom_sf"/>
</dbReference>
<dbReference type="EMBL" id="CP019082">
    <property type="protein sequence ID" value="APW60032.1"/>
    <property type="molecule type" value="Genomic_DNA"/>
</dbReference>
<reference evidence="3" key="1">
    <citation type="submission" date="2016-12" db="EMBL/GenBank/DDBJ databases">
        <title>Comparative genomics of four Isosphaeraceae planctomycetes: a common pool of plasmids and glycoside hydrolase genes.</title>
        <authorList>
            <person name="Ivanova A."/>
        </authorList>
    </citation>
    <scope>NUCLEOTIDE SEQUENCE [LARGE SCALE GENOMIC DNA]</scope>
    <source>
        <strain evidence="3">PX4</strain>
    </source>
</reference>
<keyword evidence="2" id="KW-0560">Oxidoreductase</keyword>
<dbReference type="GO" id="GO:0004022">
    <property type="term" value="F:alcohol dehydrogenase (NAD+) activity"/>
    <property type="evidence" value="ECO:0007669"/>
    <property type="project" value="UniProtKB-EC"/>
</dbReference>
<feature type="domain" description="Enoyl reductase (ER)" evidence="1">
    <location>
        <begin position="10"/>
        <end position="333"/>
    </location>
</feature>
<sequence>MRAYRLHEFSGPDGWKLDDLPSPTPGVGEVLIRVRAASINFRDLLVAKGIYNPTLKLPRIPVSDAAGEVVACGRGVSRFQPGDRVAANFMPGWVDGAINEHKGQSALGGAAEGVLAEEVVLPETGLVRVSDRLSFEEAATLPCAGVTAWHSLFLAGAIKPGDTVLTLGTGGVSVFAVQFARLAGARVIATSSSDAKLSRVHQLGATDLINYKTQPDWEKTVRKLTGGVGVDVVVEVGGAGTFPRSLRAVRSGGTIALIGVLTGQGQIDPTSILMRSVKVQGIYVGSVAMFEAMNRAIDVGGIKPVIDRVFPFENAADALRLMESGSHFGKIVIHV</sequence>
<dbReference type="SMART" id="SM00829">
    <property type="entry name" value="PKS_ER"/>
    <property type="match status" value="1"/>
</dbReference>
<dbReference type="OrthoDB" id="9787435at2"/>
<dbReference type="PANTHER" id="PTHR45033:SF2">
    <property type="entry name" value="ZINC-TYPE ALCOHOL DEHYDROGENASE-LIKE PROTEIN C1773.06C"/>
    <property type="match status" value="1"/>
</dbReference>
<dbReference type="PANTHER" id="PTHR45033">
    <property type="match status" value="1"/>
</dbReference>
<dbReference type="SUPFAM" id="SSF51735">
    <property type="entry name" value="NAD(P)-binding Rossmann-fold domains"/>
    <property type="match status" value="1"/>
</dbReference>
<evidence type="ECO:0000259" key="1">
    <source>
        <dbReference type="SMART" id="SM00829"/>
    </source>
</evidence>
<evidence type="ECO:0000313" key="3">
    <source>
        <dbReference type="Proteomes" id="UP000186309"/>
    </source>
</evidence>
<dbReference type="AlphaFoldDB" id="A0A1U7CM70"/>
<dbReference type="EC" id="1.1.1.1" evidence="2"/>
<dbReference type="InterPro" id="IPR013149">
    <property type="entry name" value="ADH-like_C"/>
</dbReference>
<protein>
    <submittedName>
        <fullName evidence="2">Alcohol dehydrogenase</fullName>
        <ecNumber evidence="2">1.1.1.1</ecNumber>
    </submittedName>
</protein>
<dbReference type="Gene3D" id="3.40.50.720">
    <property type="entry name" value="NAD(P)-binding Rossmann-like Domain"/>
    <property type="match status" value="1"/>
</dbReference>
<dbReference type="KEGG" id="pbor:BSF38_01494"/>
<dbReference type="InterPro" id="IPR020843">
    <property type="entry name" value="ER"/>
</dbReference>
<dbReference type="Proteomes" id="UP000186309">
    <property type="component" value="Chromosome"/>
</dbReference>
<accession>A0A1U7CM70</accession>
<dbReference type="RefSeq" id="WP_076350664.1">
    <property type="nucleotide sequence ID" value="NZ_CP019082.1"/>
</dbReference>
<evidence type="ECO:0000313" key="2">
    <source>
        <dbReference type="EMBL" id="APW60032.1"/>
    </source>
</evidence>
<dbReference type="Pfam" id="PF00107">
    <property type="entry name" value="ADH_zinc_N"/>
    <property type="match status" value="1"/>
</dbReference>
<dbReference type="SUPFAM" id="SSF50129">
    <property type="entry name" value="GroES-like"/>
    <property type="match status" value="1"/>
</dbReference>
<gene>
    <name evidence="2" type="primary">adhT</name>
    <name evidence="2" type="ORF">BSF38_01494</name>
</gene>
<dbReference type="STRING" id="1387353.BSF38_01494"/>